<dbReference type="GO" id="GO:0009294">
    <property type="term" value="P:DNA-mediated transformation"/>
    <property type="evidence" value="ECO:0007669"/>
    <property type="project" value="InterPro"/>
</dbReference>
<reference evidence="3 4" key="1">
    <citation type="journal article" date="2015" name="Genome Announc.">
        <title>Expanding the biotechnology potential of lactobacilli through comparative genomics of 213 strains and associated genera.</title>
        <authorList>
            <person name="Sun Z."/>
            <person name="Harris H.M."/>
            <person name="McCann A."/>
            <person name="Guo C."/>
            <person name="Argimon S."/>
            <person name="Zhang W."/>
            <person name="Yang X."/>
            <person name="Jeffery I.B."/>
            <person name="Cooney J.C."/>
            <person name="Kagawa T.F."/>
            <person name="Liu W."/>
            <person name="Song Y."/>
            <person name="Salvetti E."/>
            <person name="Wrobel A."/>
            <person name="Rasinkangas P."/>
            <person name="Parkhill J."/>
            <person name="Rea M.C."/>
            <person name="O'Sullivan O."/>
            <person name="Ritari J."/>
            <person name="Douillard F.P."/>
            <person name="Paul Ross R."/>
            <person name="Yang R."/>
            <person name="Briner A.E."/>
            <person name="Felis G.E."/>
            <person name="de Vos W.M."/>
            <person name="Barrangou R."/>
            <person name="Klaenhammer T.R."/>
            <person name="Caufield P.W."/>
            <person name="Cui Y."/>
            <person name="Zhang H."/>
            <person name="O'Toole P.W."/>
        </authorList>
    </citation>
    <scope>NUCLEOTIDE SEQUENCE [LARGE SCALE GENOMIC DNA]</scope>
    <source>
        <strain evidence="3 4">JCM 15951</strain>
    </source>
</reference>
<comment type="similarity">
    <text evidence="1">Belongs to the DprA/Smf family.</text>
</comment>
<evidence type="ECO:0000256" key="1">
    <source>
        <dbReference type="ARBA" id="ARBA00006525"/>
    </source>
</evidence>
<dbReference type="Pfam" id="PF02481">
    <property type="entry name" value="DNA_processg_A"/>
    <property type="match status" value="1"/>
</dbReference>
<name>A0A837RGQ4_9LACO</name>
<dbReference type="PANTHER" id="PTHR43022">
    <property type="entry name" value="PROTEIN SMF"/>
    <property type="match status" value="1"/>
</dbReference>
<dbReference type="Gene3D" id="3.40.50.450">
    <property type="match status" value="1"/>
</dbReference>
<organism evidence="3 4">
    <name type="scientific">Companilactobacillus crustorum JCM 15951</name>
    <dbReference type="NCBI Taxonomy" id="1423737"/>
    <lineage>
        <taxon>Bacteria</taxon>
        <taxon>Bacillati</taxon>
        <taxon>Bacillota</taxon>
        <taxon>Bacilli</taxon>
        <taxon>Lactobacillales</taxon>
        <taxon>Lactobacillaceae</taxon>
        <taxon>Companilactobacillus</taxon>
    </lineage>
</organism>
<dbReference type="InterPro" id="IPR003488">
    <property type="entry name" value="DprA"/>
</dbReference>
<dbReference type="SUPFAM" id="SSF102405">
    <property type="entry name" value="MCP/YpsA-like"/>
    <property type="match status" value="1"/>
</dbReference>
<proteinExistence type="inferred from homology"/>
<accession>A0A837RGQ4</accession>
<gene>
    <name evidence="3" type="ORF">FD26_GL000802</name>
</gene>
<dbReference type="Proteomes" id="UP000050964">
    <property type="component" value="Unassembled WGS sequence"/>
</dbReference>
<feature type="domain" description="Smf/DprA SLOG" evidence="2">
    <location>
        <begin position="61"/>
        <end position="246"/>
    </location>
</feature>
<evidence type="ECO:0000313" key="3">
    <source>
        <dbReference type="EMBL" id="KRK42269.1"/>
    </source>
</evidence>
<dbReference type="AlphaFoldDB" id="A0A837RGQ4"/>
<comment type="caution">
    <text evidence="3">The sequence shown here is derived from an EMBL/GenBank/DDBJ whole genome shotgun (WGS) entry which is preliminary data.</text>
</comment>
<evidence type="ECO:0000259" key="2">
    <source>
        <dbReference type="Pfam" id="PF02481"/>
    </source>
</evidence>
<protein>
    <submittedName>
        <fullName evidence="3">DNA protecting protein DprA</fullName>
    </submittedName>
</protein>
<evidence type="ECO:0000313" key="4">
    <source>
        <dbReference type="Proteomes" id="UP000050964"/>
    </source>
</evidence>
<dbReference type="InterPro" id="IPR057666">
    <property type="entry name" value="DrpA_SLOG"/>
</dbReference>
<dbReference type="EMBL" id="AZDB01000021">
    <property type="protein sequence ID" value="KRK42269.1"/>
    <property type="molecule type" value="Genomic_DNA"/>
</dbReference>
<sequence>MTCLKLPRIGPKTTLHYLQKYNNLQLIVHKMISKFGVTTWNRCFKLVTTEIEHAKASKINILNYQEASYPQSLLTLANFPLILYAKGNIGLLNQKKIALIGTRKPTRIGIKQGQKVTKYLVEIGYVIVSGLAKGCDTCAHRTCLNNEGQTIAVLAAGLDQPVYPQQNRQLAADIIKNKGLLISTYPLGTKLRPQYLAARDEWQSGIGDGVIVIETGRAGGTNITMNFCLKQHRPLARLDTKITKSVNNTVIWPLHSENDIQKFVKLLESTK</sequence>
<dbReference type="PANTHER" id="PTHR43022:SF1">
    <property type="entry name" value="PROTEIN SMF"/>
    <property type="match status" value="1"/>
</dbReference>